<feature type="compositionally biased region" description="Polar residues" evidence="8">
    <location>
        <begin position="565"/>
        <end position="574"/>
    </location>
</feature>
<dbReference type="PANTHER" id="PTHR31246">
    <property type="entry name" value="MICROTUBULE-ASSOCIATED PROTEIN 70-2"/>
    <property type="match status" value="1"/>
</dbReference>
<dbReference type="GO" id="GO:0008017">
    <property type="term" value="F:microtubule binding"/>
    <property type="evidence" value="ECO:0007669"/>
    <property type="project" value="InterPro"/>
</dbReference>
<feature type="compositionally biased region" description="Polar residues" evidence="8">
    <location>
        <begin position="422"/>
        <end position="439"/>
    </location>
</feature>
<evidence type="ECO:0000256" key="5">
    <source>
        <dbReference type="ARBA" id="ARBA00023054"/>
    </source>
</evidence>
<reference evidence="9" key="1">
    <citation type="submission" date="2020-05" db="EMBL/GenBank/DDBJ databases">
        <title>WGS assembly of Panicum virgatum.</title>
        <authorList>
            <person name="Lovell J.T."/>
            <person name="Jenkins J."/>
            <person name="Shu S."/>
            <person name="Juenger T.E."/>
            <person name="Schmutz J."/>
        </authorList>
    </citation>
    <scope>NUCLEOTIDE SEQUENCE</scope>
    <source>
        <strain evidence="9">AP13</strain>
    </source>
</reference>
<feature type="region of interest" description="Disordered" evidence="8">
    <location>
        <begin position="555"/>
        <end position="574"/>
    </location>
</feature>
<dbReference type="PANTHER" id="PTHR31246:SF5">
    <property type="entry name" value="MICROTUBULE-ASSOCIATED PROTEIN 70-5"/>
    <property type="match status" value="1"/>
</dbReference>
<keyword evidence="5 7" id="KW-0175">Coiled coil</keyword>
<gene>
    <name evidence="9" type="ORF">PVAP13_9NG641600</name>
</gene>
<comment type="similarity">
    <text evidence="2">Belongs to the MAP70 family.</text>
</comment>
<keyword evidence="6" id="KW-0206">Cytoskeleton</keyword>
<evidence type="ECO:0000256" key="1">
    <source>
        <dbReference type="ARBA" id="ARBA00004245"/>
    </source>
</evidence>
<feature type="region of interest" description="Disordered" evidence="8">
    <location>
        <begin position="17"/>
        <end position="79"/>
    </location>
</feature>
<dbReference type="GO" id="GO:0007010">
    <property type="term" value="P:cytoskeleton organization"/>
    <property type="evidence" value="ECO:0007669"/>
    <property type="project" value="InterPro"/>
</dbReference>
<keyword evidence="3" id="KW-0963">Cytoplasm</keyword>
<feature type="compositionally biased region" description="Basic and acidic residues" evidence="8">
    <location>
        <begin position="473"/>
        <end position="487"/>
    </location>
</feature>
<evidence type="ECO:0000313" key="9">
    <source>
        <dbReference type="EMBL" id="KAG2542500.1"/>
    </source>
</evidence>
<dbReference type="Pfam" id="PF07058">
    <property type="entry name" value="MAP70"/>
    <property type="match status" value="1"/>
</dbReference>
<evidence type="ECO:0000256" key="8">
    <source>
        <dbReference type="SAM" id="MobiDB-lite"/>
    </source>
</evidence>
<comment type="subcellular location">
    <subcellularLocation>
        <location evidence="1">Cytoplasm</location>
        <location evidence="1">Cytoskeleton</location>
    </subcellularLocation>
</comment>
<evidence type="ECO:0000256" key="2">
    <source>
        <dbReference type="ARBA" id="ARBA00008825"/>
    </source>
</evidence>
<evidence type="ECO:0000256" key="6">
    <source>
        <dbReference type="ARBA" id="ARBA00023212"/>
    </source>
</evidence>
<keyword evidence="4" id="KW-0493">Microtubule</keyword>
<evidence type="ECO:0000313" key="10">
    <source>
        <dbReference type="Proteomes" id="UP000823388"/>
    </source>
</evidence>
<name>A0A8T0MZB3_PANVG</name>
<evidence type="ECO:0000256" key="3">
    <source>
        <dbReference type="ARBA" id="ARBA00022490"/>
    </source>
</evidence>
<dbReference type="Proteomes" id="UP000823388">
    <property type="component" value="Chromosome 9N"/>
</dbReference>
<organism evidence="9 10">
    <name type="scientific">Panicum virgatum</name>
    <name type="common">Blackwell switchgrass</name>
    <dbReference type="NCBI Taxonomy" id="38727"/>
    <lineage>
        <taxon>Eukaryota</taxon>
        <taxon>Viridiplantae</taxon>
        <taxon>Streptophyta</taxon>
        <taxon>Embryophyta</taxon>
        <taxon>Tracheophyta</taxon>
        <taxon>Spermatophyta</taxon>
        <taxon>Magnoliopsida</taxon>
        <taxon>Liliopsida</taxon>
        <taxon>Poales</taxon>
        <taxon>Poaceae</taxon>
        <taxon>PACMAD clade</taxon>
        <taxon>Panicoideae</taxon>
        <taxon>Panicodae</taxon>
        <taxon>Paniceae</taxon>
        <taxon>Panicinae</taxon>
        <taxon>Panicum</taxon>
        <taxon>Panicum sect. Hiantes</taxon>
    </lineage>
</organism>
<feature type="coiled-coil region" evidence="7">
    <location>
        <begin position="126"/>
        <end position="167"/>
    </location>
</feature>
<feature type="coiled-coil region" evidence="7">
    <location>
        <begin position="246"/>
        <end position="276"/>
    </location>
</feature>
<protein>
    <submittedName>
        <fullName evidence="9">Uncharacterized protein</fullName>
    </submittedName>
</protein>
<feature type="compositionally biased region" description="Polar residues" evidence="8">
    <location>
        <begin position="521"/>
        <end position="535"/>
    </location>
</feature>
<proteinExistence type="inferred from homology"/>
<dbReference type="AlphaFoldDB" id="A0A8T0MZB3"/>
<feature type="compositionally biased region" description="Basic and acidic residues" evidence="8">
    <location>
        <begin position="555"/>
        <end position="564"/>
    </location>
</feature>
<dbReference type="EMBL" id="CM029054">
    <property type="protein sequence ID" value="KAG2542500.1"/>
    <property type="molecule type" value="Genomic_DNA"/>
</dbReference>
<feature type="compositionally biased region" description="Polar residues" evidence="8">
    <location>
        <begin position="37"/>
        <end position="52"/>
    </location>
</feature>
<evidence type="ECO:0000256" key="7">
    <source>
        <dbReference type="SAM" id="Coils"/>
    </source>
</evidence>
<keyword evidence="10" id="KW-1185">Reference proteome</keyword>
<dbReference type="InterPro" id="IPR009768">
    <property type="entry name" value="MAP70"/>
</dbReference>
<sequence>MLCRAGATGVGRLLRFPCSPPPSTAPKPRHEPFTPGIKSTQYRGPLMQVSSTSVIGSKKRSISSRKLSGDNGVPLKKPAAPYNPTTLARLDVQLFLLSLEKERELGNAYSEIKGLKVTEALKDKAIAELSKELKKQDEKMRSLEKQLEQKNLDVKRLSNERKEALSAQFAAEATLRRIHSSQKDEESVPFDAIIAPLESDIRKYRHEIAVLQDDNKALERHLKLNEVALVEAGNILRSALERALIVEDVQNQNIELKKQMEIYHEENKLLEKANRQKVLEVEKLSHTISELEESILATGEVANAVHFYQNQAAKLKEEKKTLERELARAKVYVNRVASTAANEWKDDSDKLMPVKRWLEERRLLQGDIQRLRDKITIAEKSAKIEAQLNDKLKRRLKSLEEDMRNEISNSSTKEITEKVASRRSTSQPRQPNTARASPQPSSPEAIDRRRPISQPRASIAGKVLKQPNSETESAEKTRIAKRFDSPRTRTVAGKGERPTKNHLWAPRSKMPSDGGKENKEQNPNPKAHQNISHSQGHGDRKVFDGNDECGVQCSEHQEAMENERNANNSSSGSP</sequence>
<feature type="region of interest" description="Disordered" evidence="8">
    <location>
        <begin position="403"/>
        <end position="549"/>
    </location>
</feature>
<comment type="caution">
    <text evidence="9">The sequence shown here is derived from an EMBL/GenBank/DDBJ whole genome shotgun (WGS) entry which is preliminary data.</text>
</comment>
<dbReference type="GO" id="GO:0005874">
    <property type="term" value="C:microtubule"/>
    <property type="evidence" value="ECO:0007669"/>
    <property type="project" value="UniProtKB-KW"/>
</dbReference>
<accession>A0A8T0MZB3</accession>
<evidence type="ECO:0000256" key="4">
    <source>
        <dbReference type="ARBA" id="ARBA00022701"/>
    </source>
</evidence>